<reference evidence="5 6" key="1">
    <citation type="submission" date="2017-02" db="EMBL/GenBank/DDBJ databases">
        <title>Ketogulonicigenium robustum SPU B003 Genome sequencing and assembly.</title>
        <authorList>
            <person name="Li Y."/>
            <person name="Liu L."/>
            <person name="Wang C."/>
            <person name="Zhang M."/>
            <person name="Zhang T."/>
            <person name="Zhang Y."/>
        </authorList>
    </citation>
    <scope>NUCLEOTIDE SEQUENCE [LARGE SCALE GENOMIC DNA]</scope>
    <source>
        <strain evidence="5 6">SPU_B003</strain>
    </source>
</reference>
<dbReference type="EMBL" id="CP019937">
    <property type="protein sequence ID" value="ARO15802.1"/>
    <property type="molecule type" value="Genomic_DNA"/>
</dbReference>
<evidence type="ECO:0000256" key="1">
    <source>
        <dbReference type="ARBA" id="ARBA00023015"/>
    </source>
</evidence>
<feature type="domain" description="HTH hxlR-type" evidence="4">
    <location>
        <begin position="23"/>
        <end position="122"/>
    </location>
</feature>
<sequence>MNQLAWATDGDVSPAADVLRAGCPSRRVLGHLTSRWGVLVLVALMLHGQQRFSMLRRRIEGVSERMLAQTLQLLEADGIVQRIDFKEVPPHVEYVLTPIGREAADKVTALAAWAEDNLPRFDNAR</sequence>
<gene>
    <name evidence="5" type="ORF">BVG79_02462</name>
</gene>
<dbReference type="Gene3D" id="1.10.10.10">
    <property type="entry name" value="Winged helix-like DNA-binding domain superfamily/Winged helix DNA-binding domain"/>
    <property type="match status" value="1"/>
</dbReference>
<dbReference type="InterPro" id="IPR036390">
    <property type="entry name" value="WH_DNA-bd_sf"/>
</dbReference>
<dbReference type="KEGG" id="kro:BVG79_02462"/>
<dbReference type="RefSeq" id="WP_085787146.1">
    <property type="nucleotide sequence ID" value="NZ_CP019937.1"/>
</dbReference>
<accession>A0A1W6P2R2</accession>
<evidence type="ECO:0000256" key="2">
    <source>
        <dbReference type="ARBA" id="ARBA00023125"/>
    </source>
</evidence>
<dbReference type="PROSITE" id="PS51118">
    <property type="entry name" value="HTH_HXLR"/>
    <property type="match status" value="1"/>
</dbReference>
<dbReference type="PANTHER" id="PTHR33204">
    <property type="entry name" value="TRANSCRIPTIONAL REGULATOR, MARR FAMILY"/>
    <property type="match status" value="1"/>
</dbReference>
<dbReference type="SUPFAM" id="SSF46785">
    <property type="entry name" value="Winged helix' DNA-binding domain"/>
    <property type="match status" value="1"/>
</dbReference>
<dbReference type="Proteomes" id="UP000242447">
    <property type="component" value="Chromosome"/>
</dbReference>
<dbReference type="GO" id="GO:0003677">
    <property type="term" value="F:DNA binding"/>
    <property type="evidence" value="ECO:0007669"/>
    <property type="project" value="UniProtKB-KW"/>
</dbReference>
<organism evidence="5 6">
    <name type="scientific">Ketogulonicigenium robustum</name>
    <dbReference type="NCBI Taxonomy" id="92947"/>
    <lineage>
        <taxon>Bacteria</taxon>
        <taxon>Pseudomonadati</taxon>
        <taxon>Pseudomonadota</taxon>
        <taxon>Alphaproteobacteria</taxon>
        <taxon>Rhodobacterales</taxon>
        <taxon>Roseobacteraceae</taxon>
        <taxon>Ketogulonicigenium</taxon>
    </lineage>
</organism>
<dbReference type="InterPro" id="IPR036388">
    <property type="entry name" value="WH-like_DNA-bd_sf"/>
</dbReference>
<keyword evidence="6" id="KW-1185">Reference proteome</keyword>
<evidence type="ECO:0000259" key="4">
    <source>
        <dbReference type="PROSITE" id="PS51118"/>
    </source>
</evidence>
<protein>
    <submittedName>
        <fullName evidence="5">HTH-type transcriptional regulator ytfH</fullName>
    </submittedName>
</protein>
<dbReference type="AlphaFoldDB" id="A0A1W6P2R2"/>
<dbReference type="InterPro" id="IPR002577">
    <property type="entry name" value="HTH_HxlR"/>
</dbReference>
<evidence type="ECO:0000256" key="3">
    <source>
        <dbReference type="ARBA" id="ARBA00023163"/>
    </source>
</evidence>
<keyword evidence="3" id="KW-0804">Transcription</keyword>
<dbReference type="OrthoDB" id="9800350at2"/>
<evidence type="ECO:0000313" key="5">
    <source>
        <dbReference type="EMBL" id="ARO15802.1"/>
    </source>
</evidence>
<keyword evidence="1" id="KW-0805">Transcription regulation</keyword>
<name>A0A1W6P2R2_9RHOB</name>
<dbReference type="Pfam" id="PF01638">
    <property type="entry name" value="HxlR"/>
    <property type="match status" value="1"/>
</dbReference>
<dbReference type="PANTHER" id="PTHR33204:SF37">
    <property type="entry name" value="HTH-TYPE TRANSCRIPTIONAL REGULATOR YODB"/>
    <property type="match status" value="1"/>
</dbReference>
<keyword evidence="2" id="KW-0238">DNA-binding</keyword>
<proteinExistence type="predicted"/>
<evidence type="ECO:0000313" key="6">
    <source>
        <dbReference type="Proteomes" id="UP000242447"/>
    </source>
</evidence>